<accession>A0A069CV25</accession>
<dbReference type="EMBL" id="DF820491">
    <property type="protein sequence ID" value="GAK31294.1"/>
    <property type="molecule type" value="Genomic_DNA"/>
</dbReference>
<evidence type="ECO:0000313" key="2">
    <source>
        <dbReference type="Proteomes" id="UP000030643"/>
    </source>
</evidence>
<protein>
    <submittedName>
        <fullName evidence="1">Uncharacterized protein</fullName>
    </submittedName>
</protein>
<reference evidence="2" key="1">
    <citation type="journal article" date="2014" name="Genome Announc.">
        <title>Draft genome sequence of Weissella oryzae SG25T, isolated from fermented rice grains.</title>
        <authorList>
            <person name="Tanizawa Y."/>
            <person name="Fujisawa T."/>
            <person name="Mochizuki T."/>
            <person name="Kaminuma E."/>
            <person name="Suzuki Y."/>
            <person name="Nakamura Y."/>
            <person name="Tohno M."/>
        </authorList>
    </citation>
    <scope>NUCLEOTIDE SEQUENCE [LARGE SCALE GENOMIC DNA]</scope>
    <source>
        <strain evidence="2">DSM 25784 / JCM 18191 / LMG 30913 / SG25</strain>
    </source>
</reference>
<keyword evidence="2" id="KW-1185">Reference proteome</keyword>
<dbReference type="Proteomes" id="UP000030643">
    <property type="component" value="Unassembled WGS sequence"/>
</dbReference>
<proteinExistence type="predicted"/>
<sequence length="47" mass="5571">MKKQERLEKKQARRLTNEVELQLKRGLIHLELIDSAEVIKEDLAEVK</sequence>
<gene>
    <name evidence="1" type="ORF">WOSG25_081270</name>
</gene>
<name>A0A069CV25_WEIOS</name>
<evidence type="ECO:0000313" key="1">
    <source>
        <dbReference type="EMBL" id="GAK31294.1"/>
    </source>
</evidence>
<organism evidence="1 2">
    <name type="scientific">Weissella oryzae (strain DSM 25784 / JCM 18191 / LMG 30913 / SG25)</name>
    <dbReference type="NCBI Taxonomy" id="1329250"/>
    <lineage>
        <taxon>Bacteria</taxon>
        <taxon>Bacillati</taxon>
        <taxon>Bacillota</taxon>
        <taxon>Bacilli</taxon>
        <taxon>Lactobacillales</taxon>
        <taxon>Lactobacillaceae</taxon>
        <taxon>Weissella</taxon>
    </lineage>
</organism>
<dbReference type="RefSeq" id="WP_190279641.1">
    <property type="nucleotide sequence ID" value="NZ_DF820491.1"/>
</dbReference>
<dbReference type="AlphaFoldDB" id="A0A069CV25"/>